<dbReference type="Proteomes" id="UP000735302">
    <property type="component" value="Unassembled WGS sequence"/>
</dbReference>
<dbReference type="AlphaFoldDB" id="A0AAV3Z292"/>
<dbReference type="EMBL" id="BLXT01001860">
    <property type="protein sequence ID" value="GFN88627.1"/>
    <property type="molecule type" value="Genomic_DNA"/>
</dbReference>
<name>A0AAV3Z292_9GAST</name>
<keyword evidence="2" id="KW-1185">Reference proteome</keyword>
<sequence>MHSEERMHDGRKTIKCGVGRGAWRENDCHIGEWLRSEERMHDGRKTIKCGVGRGAWRENGCHIGEWMRSEERMHDGRKTIKCGVGKRKILGDCRLSSLTIVLLISGPVVGTKLQGYVTILIVVPWRGATEKFLTRFSVTQILDMQEPERFLDRLCKVYDVARVTIALNFGDRKLMVENPVCGLLNLIEQSIGHITSSRSASKLMSFL</sequence>
<evidence type="ECO:0000313" key="1">
    <source>
        <dbReference type="EMBL" id="GFN88627.1"/>
    </source>
</evidence>
<accession>A0AAV3Z292</accession>
<gene>
    <name evidence="1" type="ORF">PoB_001513300</name>
</gene>
<organism evidence="1 2">
    <name type="scientific">Plakobranchus ocellatus</name>
    <dbReference type="NCBI Taxonomy" id="259542"/>
    <lineage>
        <taxon>Eukaryota</taxon>
        <taxon>Metazoa</taxon>
        <taxon>Spiralia</taxon>
        <taxon>Lophotrochozoa</taxon>
        <taxon>Mollusca</taxon>
        <taxon>Gastropoda</taxon>
        <taxon>Heterobranchia</taxon>
        <taxon>Euthyneura</taxon>
        <taxon>Panpulmonata</taxon>
        <taxon>Sacoglossa</taxon>
        <taxon>Placobranchoidea</taxon>
        <taxon>Plakobranchidae</taxon>
        <taxon>Plakobranchus</taxon>
    </lineage>
</organism>
<reference evidence="1 2" key="1">
    <citation type="journal article" date="2021" name="Elife">
        <title>Chloroplast acquisition without the gene transfer in kleptoplastic sea slugs, Plakobranchus ocellatus.</title>
        <authorList>
            <person name="Maeda T."/>
            <person name="Takahashi S."/>
            <person name="Yoshida T."/>
            <person name="Shimamura S."/>
            <person name="Takaki Y."/>
            <person name="Nagai Y."/>
            <person name="Toyoda A."/>
            <person name="Suzuki Y."/>
            <person name="Arimoto A."/>
            <person name="Ishii H."/>
            <person name="Satoh N."/>
            <person name="Nishiyama T."/>
            <person name="Hasebe M."/>
            <person name="Maruyama T."/>
            <person name="Minagawa J."/>
            <person name="Obokata J."/>
            <person name="Shigenobu S."/>
        </authorList>
    </citation>
    <scope>NUCLEOTIDE SEQUENCE [LARGE SCALE GENOMIC DNA]</scope>
</reference>
<protein>
    <submittedName>
        <fullName evidence="1">Uncharacterized protein</fullName>
    </submittedName>
</protein>
<comment type="caution">
    <text evidence="1">The sequence shown here is derived from an EMBL/GenBank/DDBJ whole genome shotgun (WGS) entry which is preliminary data.</text>
</comment>
<proteinExistence type="predicted"/>
<evidence type="ECO:0000313" key="2">
    <source>
        <dbReference type="Proteomes" id="UP000735302"/>
    </source>
</evidence>